<reference evidence="1" key="1">
    <citation type="journal article" date="2021" name="Proc. Natl. Acad. Sci. U.S.A.">
        <title>A Catalog of Tens of Thousands of Viruses from Human Metagenomes Reveals Hidden Associations with Chronic Diseases.</title>
        <authorList>
            <person name="Tisza M.J."/>
            <person name="Buck C.B."/>
        </authorList>
    </citation>
    <scope>NUCLEOTIDE SEQUENCE</scope>
    <source>
        <strain evidence="1">CtVFv13</strain>
    </source>
</reference>
<evidence type="ECO:0000313" key="1">
    <source>
        <dbReference type="EMBL" id="DAD72075.1"/>
    </source>
</evidence>
<organism evidence="1">
    <name type="scientific">Siphoviridae sp. ctVFv13</name>
    <dbReference type="NCBI Taxonomy" id="2827576"/>
    <lineage>
        <taxon>Viruses</taxon>
        <taxon>Duplodnaviria</taxon>
        <taxon>Heunggongvirae</taxon>
        <taxon>Uroviricota</taxon>
        <taxon>Caudoviricetes</taxon>
    </lineage>
</organism>
<protein>
    <submittedName>
        <fullName evidence="1">Uncharacterized protein</fullName>
    </submittedName>
</protein>
<proteinExistence type="predicted"/>
<name>A0A8S5LQF7_9CAUD</name>
<sequence>MVPDYSFSHFCSTPLWNFLTIQLYHRLLLVLHSSFFHFLACRTRQFCRILLKG</sequence>
<dbReference type="EMBL" id="BK015893">
    <property type="protein sequence ID" value="DAD72075.1"/>
    <property type="molecule type" value="Genomic_DNA"/>
</dbReference>
<accession>A0A8S5LQF7</accession>